<feature type="transmembrane region" description="Helical" evidence="1">
    <location>
        <begin position="32"/>
        <end position="56"/>
    </location>
</feature>
<dbReference type="Proteomes" id="UP001066276">
    <property type="component" value="Chromosome 6"/>
</dbReference>
<feature type="non-terminal residue" evidence="2">
    <location>
        <position position="1"/>
    </location>
</feature>
<comment type="caution">
    <text evidence="2">The sequence shown here is derived from an EMBL/GenBank/DDBJ whole genome shotgun (WGS) entry which is preliminary data.</text>
</comment>
<proteinExistence type="predicted"/>
<keyword evidence="1" id="KW-0472">Membrane</keyword>
<evidence type="ECO:0000313" key="2">
    <source>
        <dbReference type="EMBL" id="KAJ1145574.1"/>
    </source>
</evidence>
<sequence length="66" mass="7870">WISPISFWYRQFKVVLELQRQKKKTLLPFLEMFSGFFSIFSSSSSYFWGCLIYCLLNIQSNTSAKQ</sequence>
<dbReference type="AlphaFoldDB" id="A0AAV7QYJ6"/>
<dbReference type="EMBL" id="JANPWB010000010">
    <property type="protein sequence ID" value="KAJ1145574.1"/>
    <property type="molecule type" value="Genomic_DNA"/>
</dbReference>
<gene>
    <name evidence="2" type="ORF">NDU88_011860</name>
</gene>
<organism evidence="2 3">
    <name type="scientific">Pleurodeles waltl</name>
    <name type="common">Iberian ribbed newt</name>
    <dbReference type="NCBI Taxonomy" id="8319"/>
    <lineage>
        <taxon>Eukaryota</taxon>
        <taxon>Metazoa</taxon>
        <taxon>Chordata</taxon>
        <taxon>Craniata</taxon>
        <taxon>Vertebrata</taxon>
        <taxon>Euteleostomi</taxon>
        <taxon>Amphibia</taxon>
        <taxon>Batrachia</taxon>
        <taxon>Caudata</taxon>
        <taxon>Salamandroidea</taxon>
        <taxon>Salamandridae</taxon>
        <taxon>Pleurodelinae</taxon>
        <taxon>Pleurodeles</taxon>
    </lineage>
</organism>
<accession>A0AAV7QYJ6</accession>
<evidence type="ECO:0000313" key="3">
    <source>
        <dbReference type="Proteomes" id="UP001066276"/>
    </source>
</evidence>
<name>A0AAV7QYJ6_PLEWA</name>
<protein>
    <submittedName>
        <fullName evidence="2">Uncharacterized protein</fullName>
    </submittedName>
</protein>
<evidence type="ECO:0000256" key="1">
    <source>
        <dbReference type="SAM" id="Phobius"/>
    </source>
</evidence>
<keyword evidence="1" id="KW-1133">Transmembrane helix</keyword>
<keyword evidence="1" id="KW-0812">Transmembrane</keyword>
<keyword evidence="3" id="KW-1185">Reference proteome</keyword>
<reference evidence="2" key="1">
    <citation type="journal article" date="2022" name="bioRxiv">
        <title>Sequencing and chromosome-scale assembly of the giantPleurodeles waltlgenome.</title>
        <authorList>
            <person name="Brown T."/>
            <person name="Elewa A."/>
            <person name="Iarovenko S."/>
            <person name="Subramanian E."/>
            <person name="Araus A.J."/>
            <person name="Petzold A."/>
            <person name="Susuki M."/>
            <person name="Suzuki K.-i.T."/>
            <person name="Hayashi T."/>
            <person name="Toyoda A."/>
            <person name="Oliveira C."/>
            <person name="Osipova E."/>
            <person name="Leigh N.D."/>
            <person name="Simon A."/>
            <person name="Yun M.H."/>
        </authorList>
    </citation>
    <scope>NUCLEOTIDE SEQUENCE</scope>
    <source>
        <strain evidence="2">20211129_DDA</strain>
        <tissue evidence="2">Liver</tissue>
    </source>
</reference>
<feature type="non-terminal residue" evidence="2">
    <location>
        <position position="66"/>
    </location>
</feature>